<gene>
    <name evidence="6" type="ORF">BCR26_11265</name>
</gene>
<sequence>MKKYQEDLTQKLKKLPLSNLDTTLSHILEWSKPVLTLEEFQNFKNVVEKFSINEGPKLQNELQNFMNQSEGSWLSKFWLEGYLSGRGPVQSETNFALVINPYYHEKIEKVEVKMGMIIYQLTKIYKSFVEGTFPLEQTKSGQYIDMSFYANFFKSIRLPDEDMDHFYRGEAGTVNNFILIVKNGHYFKLYVTDETGSLISLKQLVANIQTILAIKLEEMQKDLPIHYLSAIDRKESSALYTELMKKSKNRENFETLADSLFVVSFNEFSDEGKADRIKNMLLHPENQFFSKTMQLLVTKNGSVGFNFEHSAIDGVPTLTILDEVIQAISQDSEGKLEVEVEAEKATNLFSKLEWEIPEELIGKMNLASRTAALEVEKFSMTHHVFNQFGKEAIKKAGVSPDAFFHIALVMAQYEVTQNFKSIYEPVAMRAYYQGRTESARPMSVEKRSFVEAFFAENRTPNTRELEELFKVAALAHGERIALCQSGKGVERHLFGLKKMAEMKTDKGINSDYFFLSEGMKAIQSDFISTTGIPYDILESFSFAPVNQEGFGLYYGLLADRIVLDISSRQENERQSKELLKALCNNLVRLSELTEAKGK</sequence>
<dbReference type="InterPro" id="IPR039551">
    <property type="entry name" value="Cho/carn_acyl_trans"/>
</dbReference>
<keyword evidence="3" id="KW-0012">Acyltransferase</keyword>
<dbReference type="Proteomes" id="UP000095256">
    <property type="component" value="Unassembled WGS sequence"/>
</dbReference>
<dbReference type="InterPro" id="IPR023213">
    <property type="entry name" value="CAT-like_dom_sf"/>
</dbReference>
<keyword evidence="2" id="KW-0808">Transferase</keyword>
<dbReference type="Gene3D" id="3.30.559.70">
    <property type="entry name" value="Choline/Carnitine o-acyltransferase, domain 2"/>
    <property type="match status" value="1"/>
</dbReference>
<dbReference type="Pfam" id="PF00755">
    <property type="entry name" value="Carn_acyltransf"/>
    <property type="match status" value="1"/>
</dbReference>
<protein>
    <recommendedName>
        <fullName evidence="5">Choline/carnitine acyltransferase domain-containing protein</fullName>
    </recommendedName>
</protein>
<dbReference type="GO" id="GO:0016746">
    <property type="term" value="F:acyltransferase activity"/>
    <property type="evidence" value="ECO:0007669"/>
    <property type="project" value="UniProtKB-KW"/>
</dbReference>
<evidence type="ECO:0000313" key="7">
    <source>
        <dbReference type="Proteomes" id="UP000095256"/>
    </source>
</evidence>
<comment type="similarity">
    <text evidence="1">Belongs to the carnitine/choline acetyltransferase family.</text>
</comment>
<name>A0A1E5KZ19_9ENTE</name>
<organism evidence="6 7">
    <name type="scientific">Enterococcus rivorum</name>
    <dbReference type="NCBI Taxonomy" id="762845"/>
    <lineage>
        <taxon>Bacteria</taxon>
        <taxon>Bacillati</taxon>
        <taxon>Bacillota</taxon>
        <taxon>Bacilli</taxon>
        <taxon>Lactobacillales</taxon>
        <taxon>Enterococcaceae</taxon>
        <taxon>Enterococcus</taxon>
    </lineage>
</organism>
<evidence type="ECO:0000256" key="1">
    <source>
        <dbReference type="ARBA" id="ARBA00005232"/>
    </source>
</evidence>
<evidence type="ECO:0000256" key="2">
    <source>
        <dbReference type="ARBA" id="ARBA00022679"/>
    </source>
</evidence>
<evidence type="ECO:0000259" key="5">
    <source>
        <dbReference type="Pfam" id="PF00755"/>
    </source>
</evidence>
<dbReference type="EMBL" id="MIEK01000013">
    <property type="protein sequence ID" value="OEH82929.1"/>
    <property type="molecule type" value="Genomic_DNA"/>
</dbReference>
<dbReference type="InterPro" id="IPR042231">
    <property type="entry name" value="Cho/carn_acyl_trans_2"/>
</dbReference>
<dbReference type="PANTHER" id="PTHR22589">
    <property type="entry name" value="CARNITINE O-ACYLTRANSFERASE"/>
    <property type="match status" value="1"/>
</dbReference>
<dbReference type="AlphaFoldDB" id="A0A1E5KZ19"/>
<dbReference type="InterPro" id="IPR000542">
    <property type="entry name" value="Carn_acyl_trans"/>
</dbReference>
<dbReference type="Gene3D" id="3.30.559.10">
    <property type="entry name" value="Chloramphenicol acetyltransferase-like domain"/>
    <property type="match status" value="1"/>
</dbReference>
<feature type="active site" description="Proton acceptor" evidence="4">
    <location>
        <position position="309"/>
    </location>
</feature>
<evidence type="ECO:0000256" key="4">
    <source>
        <dbReference type="PIRSR" id="PIRSR600542-1"/>
    </source>
</evidence>
<feature type="domain" description="Choline/carnitine acyltransferase" evidence="5">
    <location>
        <begin position="15"/>
        <end position="583"/>
    </location>
</feature>
<evidence type="ECO:0000313" key="6">
    <source>
        <dbReference type="EMBL" id="OEH82929.1"/>
    </source>
</evidence>
<reference evidence="6 7" key="1">
    <citation type="submission" date="2016-09" db="EMBL/GenBank/DDBJ databases">
        <authorList>
            <person name="Capua I."/>
            <person name="De Benedictis P."/>
            <person name="Joannis T."/>
            <person name="Lombin L.H."/>
            <person name="Cattoli G."/>
        </authorList>
    </citation>
    <scope>NUCLEOTIDE SEQUENCE [LARGE SCALE GENOMIC DNA]</scope>
    <source>
        <strain evidence="6 7">LMG 25899</strain>
    </source>
</reference>
<evidence type="ECO:0000256" key="3">
    <source>
        <dbReference type="ARBA" id="ARBA00023315"/>
    </source>
</evidence>
<keyword evidence="7" id="KW-1185">Reference proteome</keyword>
<dbReference type="SUPFAM" id="SSF52777">
    <property type="entry name" value="CoA-dependent acyltransferases"/>
    <property type="match status" value="2"/>
</dbReference>
<comment type="caution">
    <text evidence="6">The sequence shown here is derived from an EMBL/GenBank/DDBJ whole genome shotgun (WGS) entry which is preliminary data.</text>
</comment>
<accession>A0A1E5KZ19</accession>
<proteinExistence type="inferred from homology"/>